<feature type="transmembrane region" description="Helical" evidence="7">
    <location>
        <begin position="39"/>
        <end position="60"/>
    </location>
</feature>
<dbReference type="RefSeq" id="WP_220196671.1">
    <property type="nucleotide sequence ID" value="NZ_BNJF01000003.1"/>
</dbReference>
<keyword evidence="5 7" id="KW-1133">Transmembrane helix</keyword>
<keyword evidence="10" id="KW-1185">Reference proteome</keyword>
<feature type="transmembrane region" description="Helical" evidence="7">
    <location>
        <begin position="125"/>
        <end position="145"/>
    </location>
</feature>
<evidence type="ECO:0000313" key="9">
    <source>
        <dbReference type="EMBL" id="GHO47364.1"/>
    </source>
</evidence>
<dbReference type="AlphaFoldDB" id="A0A8J3I9W8"/>
<evidence type="ECO:0000256" key="1">
    <source>
        <dbReference type="ARBA" id="ARBA00004651"/>
    </source>
</evidence>
<evidence type="ECO:0000256" key="3">
    <source>
        <dbReference type="ARBA" id="ARBA00022475"/>
    </source>
</evidence>
<comment type="caution">
    <text evidence="9">The sequence shown here is derived from an EMBL/GenBank/DDBJ whole genome shotgun (WGS) entry which is preliminary data.</text>
</comment>
<evidence type="ECO:0000313" key="10">
    <source>
        <dbReference type="Proteomes" id="UP000612362"/>
    </source>
</evidence>
<name>A0A8J3I9W8_9CHLR</name>
<accession>A0A8J3I9W8</accession>
<gene>
    <name evidence="9" type="ORF">KSX_55270</name>
</gene>
<dbReference type="EMBL" id="BNJF01000003">
    <property type="protein sequence ID" value="GHO47364.1"/>
    <property type="molecule type" value="Genomic_DNA"/>
</dbReference>
<organism evidence="9 10">
    <name type="scientific">Ktedonospora formicarum</name>
    <dbReference type="NCBI Taxonomy" id="2778364"/>
    <lineage>
        <taxon>Bacteria</taxon>
        <taxon>Bacillati</taxon>
        <taxon>Chloroflexota</taxon>
        <taxon>Ktedonobacteria</taxon>
        <taxon>Ktedonobacterales</taxon>
        <taxon>Ktedonobacteraceae</taxon>
        <taxon>Ktedonospora</taxon>
    </lineage>
</organism>
<feature type="domain" description="Glycine transporter" evidence="8">
    <location>
        <begin position="100"/>
        <end position="175"/>
    </location>
</feature>
<evidence type="ECO:0000256" key="4">
    <source>
        <dbReference type="ARBA" id="ARBA00022692"/>
    </source>
</evidence>
<feature type="transmembrane region" description="Helical" evidence="7">
    <location>
        <begin position="98"/>
        <end position="119"/>
    </location>
</feature>
<dbReference type="PANTHER" id="PTHR30506">
    <property type="entry name" value="INNER MEMBRANE PROTEIN"/>
    <property type="match status" value="1"/>
</dbReference>
<comment type="subcellular location">
    <subcellularLocation>
        <location evidence="1">Cell membrane</location>
        <topology evidence="1">Multi-pass membrane protein</topology>
    </subcellularLocation>
</comment>
<dbReference type="PANTHER" id="PTHR30506:SF3">
    <property type="entry name" value="UPF0126 INNER MEMBRANE PROTEIN YADS-RELATED"/>
    <property type="match status" value="1"/>
</dbReference>
<keyword evidence="3" id="KW-1003">Cell membrane</keyword>
<dbReference type="Pfam" id="PF03458">
    <property type="entry name" value="Gly_transporter"/>
    <property type="match status" value="2"/>
</dbReference>
<reference evidence="9" key="1">
    <citation type="submission" date="2020-10" db="EMBL/GenBank/DDBJ databases">
        <title>Taxonomic study of unclassified bacteria belonging to the class Ktedonobacteria.</title>
        <authorList>
            <person name="Yabe S."/>
            <person name="Wang C.M."/>
            <person name="Zheng Y."/>
            <person name="Sakai Y."/>
            <person name="Cavaletti L."/>
            <person name="Monciardini P."/>
            <person name="Donadio S."/>
        </authorList>
    </citation>
    <scope>NUCLEOTIDE SEQUENCE</scope>
    <source>
        <strain evidence="9">SOSP1-1</strain>
    </source>
</reference>
<evidence type="ECO:0000256" key="7">
    <source>
        <dbReference type="SAM" id="Phobius"/>
    </source>
</evidence>
<keyword evidence="4 7" id="KW-0812">Transmembrane</keyword>
<feature type="transmembrane region" description="Helical" evidence="7">
    <location>
        <begin position="72"/>
        <end position="91"/>
    </location>
</feature>
<comment type="similarity">
    <text evidence="2">Belongs to the UPF0126 family.</text>
</comment>
<feature type="domain" description="Glycine transporter" evidence="8">
    <location>
        <begin position="14"/>
        <end position="88"/>
    </location>
</feature>
<protein>
    <submittedName>
        <fullName evidence="9">UPF0126 membrane protein</fullName>
    </submittedName>
</protein>
<dbReference type="GO" id="GO:0005886">
    <property type="term" value="C:plasma membrane"/>
    <property type="evidence" value="ECO:0007669"/>
    <property type="project" value="UniProtKB-SubCell"/>
</dbReference>
<feature type="transmembrane region" description="Helical" evidence="7">
    <location>
        <begin position="157"/>
        <end position="177"/>
    </location>
</feature>
<keyword evidence="6 7" id="KW-0472">Membrane</keyword>
<dbReference type="Proteomes" id="UP000612362">
    <property type="component" value="Unassembled WGS sequence"/>
</dbReference>
<evidence type="ECO:0000256" key="5">
    <source>
        <dbReference type="ARBA" id="ARBA00022989"/>
    </source>
</evidence>
<evidence type="ECO:0000259" key="8">
    <source>
        <dbReference type="Pfam" id="PF03458"/>
    </source>
</evidence>
<sequence length="215" mass="22765">MMHPIIFNTTLEEALNLVGTFAFAESGALLAVRKNYDLVGMAVLALITAIGGGVIRDVIIGAIPPAAFTDASYLWIPLFAVGLTFFAHPLLNRLNAAVLVFDAAGLAVFCISGATKALIYGLGPLPAITLGTLTAVGGGIMRDILAHDQPAILRVGSELYALPAALGATIIVILARFPGNDSLMVGLTAVFVFLLRLFALRYHWKGPRPWRTTSH</sequence>
<dbReference type="InterPro" id="IPR005115">
    <property type="entry name" value="Gly_transporter"/>
</dbReference>
<feature type="transmembrane region" description="Helical" evidence="7">
    <location>
        <begin position="183"/>
        <end position="202"/>
    </location>
</feature>
<evidence type="ECO:0000256" key="2">
    <source>
        <dbReference type="ARBA" id="ARBA00008193"/>
    </source>
</evidence>
<proteinExistence type="inferred from homology"/>
<evidence type="ECO:0000256" key="6">
    <source>
        <dbReference type="ARBA" id="ARBA00023136"/>
    </source>
</evidence>